<reference evidence="2 3" key="1">
    <citation type="journal article" date="2015" name="Int. J. Syst. Evol. Microbiol.">
        <title>Thermococcus eurythermalis sp. nov., a conditional piezophilic hyperthermophilic archaeon with a wide temperature range isolated from an oil-immersed chimney in the Guaymas Basin.</title>
        <authorList>
            <person name="Zhao W."/>
            <person name="Zeng X."/>
            <person name="Xiao X."/>
        </authorList>
    </citation>
    <scope>NUCLEOTIDE SEQUENCE [LARGE SCALE GENOMIC DNA]</scope>
    <source>
        <strain evidence="2 3">A501</strain>
    </source>
</reference>
<dbReference type="AlphaFoldDB" id="A0A097QWM9"/>
<dbReference type="EMBL" id="CP008887">
    <property type="protein sequence ID" value="AIU70890.1"/>
    <property type="molecule type" value="Genomic_DNA"/>
</dbReference>
<keyword evidence="1" id="KW-0472">Membrane</keyword>
<sequence length="67" mass="8070">MPFLRFFLYYLPRLMFHIAGLFRIFNRGKKAFRKALEKEGLPDDVVEVLIAELSPDVEWKELLRRKT</sequence>
<evidence type="ECO:0000313" key="2">
    <source>
        <dbReference type="EMBL" id="AIU70890.1"/>
    </source>
</evidence>
<dbReference type="KEGG" id="teu:TEU_11425"/>
<accession>A0A097QWM9</accession>
<keyword evidence="3" id="KW-1185">Reference proteome</keyword>
<dbReference type="STRING" id="1505907.TEU_11425"/>
<dbReference type="HOGENOM" id="CLU_191158_0_0_2"/>
<keyword evidence="1" id="KW-0812">Transmembrane</keyword>
<organism evidence="2 3">
    <name type="scientific">Thermococcus eurythermalis</name>
    <dbReference type="NCBI Taxonomy" id="1505907"/>
    <lineage>
        <taxon>Archaea</taxon>
        <taxon>Methanobacteriati</taxon>
        <taxon>Methanobacteriota</taxon>
        <taxon>Thermococci</taxon>
        <taxon>Thermococcales</taxon>
        <taxon>Thermococcaceae</taxon>
        <taxon>Thermococcus</taxon>
    </lineage>
</organism>
<dbReference type="Proteomes" id="UP000029980">
    <property type="component" value="Chromosome"/>
</dbReference>
<keyword evidence="1" id="KW-1133">Transmembrane helix</keyword>
<feature type="transmembrane region" description="Helical" evidence="1">
    <location>
        <begin position="6"/>
        <end position="25"/>
    </location>
</feature>
<evidence type="ECO:0000313" key="3">
    <source>
        <dbReference type="Proteomes" id="UP000029980"/>
    </source>
</evidence>
<protein>
    <submittedName>
        <fullName evidence="2">Uncharacterized protein</fullName>
    </submittedName>
</protein>
<name>A0A097QWM9_9EURY</name>
<gene>
    <name evidence="2" type="ORF">TEU_11425</name>
</gene>
<proteinExistence type="predicted"/>
<evidence type="ECO:0000256" key="1">
    <source>
        <dbReference type="SAM" id="Phobius"/>
    </source>
</evidence>